<dbReference type="AlphaFoldDB" id="A0A6H1ZR81"/>
<organism evidence="1">
    <name type="scientific">viral metagenome</name>
    <dbReference type="NCBI Taxonomy" id="1070528"/>
    <lineage>
        <taxon>unclassified sequences</taxon>
        <taxon>metagenomes</taxon>
        <taxon>organismal metagenomes</taxon>
    </lineage>
</organism>
<dbReference type="EMBL" id="MT141721">
    <property type="protein sequence ID" value="QJA69612.1"/>
    <property type="molecule type" value="Genomic_DNA"/>
</dbReference>
<name>A0A6H1ZR81_9ZZZZ</name>
<proteinExistence type="predicted"/>
<accession>A0A6H1ZR81</accession>
<sequence>MKKKTKEEVALEIQKEHPHTWIILKKMCKEVGCDIATIDFSSDTWYWTHSYTQSVEDGLLKWVADYLYKNKDARKELAGFNSTYFTKRRCKDTAKAFIFNYGFKVEEDE</sequence>
<protein>
    <submittedName>
        <fullName evidence="1">Uncharacterized protein</fullName>
    </submittedName>
</protein>
<gene>
    <name evidence="2" type="ORF">MM415A04450_0004</name>
    <name evidence="1" type="ORF">TM448A01761_0009</name>
</gene>
<dbReference type="EMBL" id="MT144195">
    <property type="protein sequence ID" value="QJA50436.1"/>
    <property type="molecule type" value="Genomic_DNA"/>
</dbReference>
<evidence type="ECO:0000313" key="2">
    <source>
        <dbReference type="EMBL" id="QJA69612.1"/>
    </source>
</evidence>
<reference evidence="1" key="1">
    <citation type="submission" date="2020-03" db="EMBL/GenBank/DDBJ databases">
        <title>The deep terrestrial virosphere.</title>
        <authorList>
            <person name="Holmfeldt K."/>
            <person name="Nilsson E."/>
            <person name="Simone D."/>
            <person name="Lopez-Fernandez M."/>
            <person name="Wu X."/>
            <person name="de Brujin I."/>
            <person name="Lundin D."/>
            <person name="Andersson A."/>
            <person name="Bertilsson S."/>
            <person name="Dopson M."/>
        </authorList>
    </citation>
    <scope>NUCLEOTIDE SEQUENCE</scope>
    <source>
        <strain evidence="2">MM415A04450</strain>
        <strain evidence="1">TM448A01761</strain>
    </source>
</reference>
<evidence type="ECO:0000313" key="1">
    <source>
        <dbReference type="EMBL" id="QJA50436.1"/>
    </source>
</evidence>